<evidence type="ECO:0000313" key="2">
    <source>
        <dbReference type="EMBL" id="QNP37473.1"/>
    </source>
</evidence>
<reference evidence="1 3" key="1">
    <citation type="submission" date="2018-04" db="EMBL/GenBank/DDBJ databases">
        <authorList>
            <person name="Van Tyne D."/>
        </authorList>
    </citation>
    <scope>NUCLEOTIDE SEQUENCE [LARGE SCALE GENOMIC DNA]</scope>
    <source>
        <strain evidence="1 3">B2535</strain>
    </source>
</reference>
<gene>
    <name evidence="1" type="ORF">DAI13_14635</name>
    <name evidence="2" type="ORF">H9Q64_13565</name>
</gene>
<evidence type="ECO:0000313" key="1">
    <source>
        <dbReference type="EMBL" id="PTN78928.1"/>
    </source>
</evidence>
<reference evidence="2 4" key="2">
    <citation type="submission" date="2020-08" db="EMBL/GenBank/DDBJ databases">
        <title>Enterococcus faecalis SF28073 genome assembly.</title>
        <authorList>
            <person name="Duerkop B.A."/>
            <person name="Johnson C.N."/>
        </authorList>
    </citation>
    <scope>NUCLEOTIDE SEQUENCE [LARGE SCALE GENOMIC DNA]</scope>
    <source>
        <strain evidence="2 4">SF28073</strain>
    </source>
</reference>
<accession>A0A7H0FN57</accession>
<proteinExistence type="predicted"/>
<dbReference type="Proteomes" id="UP000516122">
    <property type="component" value="Chromosome"/>
</dbReference>
<dbReference type="Proteomes" id="UP000244140">
    <property type="component" value="Unassembled WGS sequence"/>
</dbReference>
<dbReference type="AlphaFoldDB" id="A0A7H0FN57"/>
<evidence type="ECO:0000313" key="3">
    <source>
        <dbReference type="Proteomes" id="UP000244140"/>
    </source>
</evidence>
<dbReference type="EMBL" id="PZZH01000001">
    <property type="protein sequence ID" value="PTN78928.1"/>
    <property type="molecule type" value="Genomic_DNA"/>
</dbReference>
<sequence>MYPEFDKDTITDELRDIKHLLFFLQEVFASLQREKIDYENGKKNSDKILAYETSRCIDQMVTLQYLVSKKVNALAEMFNECV</sequence>
<dbReference type="EMBL" id="CP060804">
    <property type="protein sequence ID" value="QNP37473.1"/>
    <property type="molecule type" value="Genomic_DNA"/>
</dbReference>
<protein>
    <submittedName>
        <fullName evidence="2">Uncharacterized protein</fullName>
    </submittedName>
</protein>
<name>A0A7H0FN57_ENTFL</name>
<dbReference type="RefSeq" id="WP_010714141.1">
    <property type="nucleotide sequence ID" value="NZ_CP039296.1"/>
</dbReference>
<evidence type="ECO:0000313" key="4">
    <source>
        <dbReference type="Proteomes" id="UP000516122"/>
    </source>
</evidence>
<organism evidence="2 4">
    <name type="scientific">Enterococcus faecalis</name>
    <name type="common">Streptococcus faecalis</name>
    <dbReference type="NCBI Taxonomy" id="1351"/>
    <lineage>
        <taxon>Bacteria</taxon>
        <taxon>Bacillati</taxon>
        <taxon>Bacillota</taxon>
        <taxon>Bacilli</taxon>
        <taxon>Lactobacillales</taxon>
        <taxon>Enterococcaceae</taxon>
        <taxon>Enterococcus</taxon>
    </lineage>
</organism>